<dbReference type="EMBL" id="KN726863">
    <property type="protein sequence ID" value="KIH67026.1"/>
    <property type="molecule type" value="Genomic_DNA"/>
</dbReference>
<dbReference type="Gene3D" id="1.10.1380.10">
    <property type="entry name" value="Neutral endopeptidase , domain2"/>
    <property type="match status" value="1"/>
</dbReference>
<dbReference type="OrthoDB" id="5848734at2759"/>
<protein>
    <submittedName>
        <fullName evidence="1">Uncharacterized protein</fullName>
    </submittedName>
</protein>
<sequence length="122" mass="14013">MDKEELNRVGARDLLESIRGFGIWPMLDGDDKWRVEDFDLTSLLIQVSKFRNVHVFVKYSVSLDSRNVSRYLIEGGWRVQRKLILGELTWRYFGYPGPRVSAGPKGMVAALPPPLRAARQVH</sequence>
<dbReference type="Proteomes" id="UP000054047">
    <property type="component" value="Unassembled WGS sequence"/>
</dbReference>
<name>A0A0C2HBZ4_9BILA</name>
<dbReference type="AlphaFoldDB" id="A0A0C2HBZ4"/>
<gene>
    <name evidence="1" type="ORF">ANCDUO_02642</name>
</gene>
<accession>A0A0C2HBZ4</accession>
<evidence type="ECO:0000313" key="1">
    <source>
        <dbReference type="EMBL" id="KIH67026.1"/>
    </source>
</evidence>
<proteinExistence type="predicted"/>
<keyword evidence="2" id="KW-1185">Reference proteome</keyword>
<evidence type="ECO:0000313" key="2">
    <source>
        <dbReference type="Proteomes" id="UP000054047"/>
    </source>
</evidence>
<reference evidence="1 2" key="1">
    <citation type="submission" date="2013-12" db="EMBL/GenBank/DDBJ databases">
        <title>Draft genome of the parsitic nematode Ancylostoma duodenale.</title>
        <authorList>
            <person name="Mitreva M."/>
        </authorList>
    </citation>
    <scope>NUCLEOTIDE SEQUENCE [LARGE SCALE GENOMIC DNA]</scope>
    <source>
        <strain evidence="1 2">Zhejiang</strain>
    </source>
</reference>
<dbReference type="InterPro" id="IPR042089">
    <property type="entry name" value="Peptidase_M13_dom_2"/>
</dbReference>
<organism evidence="1 2">
    <name type="scientific">Ancylostoma duodenale</name>
    <dbReference type="NCBI Taxonomy" id="51022"/>
    <lineage>
        <taxon>Eukaryota</taxon>
        <taxon>Metazoa</taxon>
        <taxon>Ecdysozoa</taxon>
        <taxon>Nematoda</taxon>
        <taxon>Chromadorea</taxon>
        <taxon>Rhabditida</taxon>
        <taxon>Rhabditina</taxon>
        <taxon>Rhabditomorpha</taxon>
        <taxon>Strongyloidea</taxon>
        <taxon>Ancylostomatidae</taxon>
        <taxon>Ancylostomatinae</taxon>
        <taxon>Ancylostoma</taxon>
    </lineage>
</organism>
<dbReference type="SUPFAM" id="SSF55486">
    <property type="entry name" value="Metalloproteases ('zincins'), catalytic domain"/>
    <property type="match status" value="1"/>
</dbReference>